<dbReference type="EMBL" id="JYDJ01000100">
    <property type="protein sequence ID" value="KRX44252.1"/>
    <property type="molecule type" value="Genomic_DNA"/>
</dbReference>
<dbReference type="AlphaFoldDB" id="A0A0V0TZ24"/>
<proteinExistence type="predicted"/>
<evidence type="ECO:0000256" key="1">
    <source>
        <dbReference type="SAM" id="SignalP"/>
    </source>
</evidence>
<accession>A0A0V0TZ24</accession>
<name>A0A0V0TZ24_9BILA</name>
<organism evidence="2 3">
    <name type="scientific">Trichinella murrelli</name>
    <dbReference type="NCBI Taxonomy" id="144512"/>
    <lineage>
        <taxon>Eukaryota</taxon>
        <taxon>Metazoa</taxon>
        <taxon>Ecdysozoa</taxon>
        <taxon>Nematoda</taxon>
        <taxon>Enoplea</taxon>
        <taxon>Dorylaimia</taxon>
        <taxon>Trichinellida</taxon>
        <taxon>Trichinellidae</taxon>
        <taxon>Trichinella</taxon>
    </lineage>
</organism>
<dbReference type="OrthoDB" id="10560303at2759"/>
<keyword evidence="3" id="KW-1185">Reference proteome</keyword>
<protein>
    <submittedName>
        <fullName evidence="2">Uncharacterized protein</fullName>
    </submittedName>
</protein>
<feature type="signal peptide" evidence="1">
    <location>
        <begin position="1"/>
        <end position="19"/>
    </location>
</feature>
<feature type="chain" id="PRO_5006869745" evidence="1">
    <location>
        <begin position="20"/>
        <end position="148"/>
    </location>
</feature>
<reference evidence="2 3" key="1">
    <citation type="submission" date="2015-01" db="EMBL/GenBank/DDBJ databases">
        <title>Evolution of Trichinella species and genotypes.</title>
        <authorList>
            <person name="Korhonen P.K."/>
            <person name="Edoardo P."/>
            <person name="Giuseppe L.R."/>
            <person name="Gasser R.B."/>
        </authorList>
    </citation>
    <scope>NUCLEOTIDE SEQUENCE [LARGE SCALE GENOMIC DNA]</scope>
    <source>
        <strain evidence="2">ISS417</strain>
    </source>
</reference>
<sequence>MREIFLLIVYFYSLPAASRFDNSCFKCKSYYPGFYVVVKQQRGREGSKLIKVKKDFLQPTITTTFQLDNAYHHNSAPHNTNVNFQHHASRFQCSNNLFEKKNVIPPRFSDEFYCLIHLSLSLDDLFAKIAQRFGILLLSFMPPFYCST</sequence>
<comment type="caution">
    <text evidence="2">The sequence shown here is derived from an EMBL/GenBank/DDBJ whole genome shotgun (WGS) entry which is preliminary data.</text>
</comment>
<keyword evidence="1" id="KW-0732">Signal</keyword>
<dbReference type="Proteomes" id="UP000055048">
    <property type="component" value="Unassembled WGS sequence"/>
</dbReference>
<evidence type="ECO:0000313" key="3">
    <source>
        <dbReference type="Proteomes" id="UP000055048"/>
    </source>
</evidence>
<gene>
    <name evidence="2" type="ORF">T05_7044</name>
</gene>
<evidence type="ECO:0000313" key="2">
    <source>
        <dbReference type="EMBL" id="KRX44252.1"/>
    </source>
</evidence>